<evidence type="ECO:0000256" key="3">
    <source>
        <dbReference type="ARBA" id="ARBA00008545"/>
    </source>
</evidence>
<evidence type="ECO:0000256" key="16">
    <source>
        <dbReference type="ARBA" id="ARBA00023268"/>
    </source>
</evidence>
<dbReference type="GO" id="GO:0046872">
    <property type="term" value="F:metal ion binding"/>
    <property type="evidence" value="ECO:0007669"/>
    <property type="project" value="UniProtKB-KW"/>
</dbReference>
<feature type="compositionally biased region" description="Basic and acidic residues" evidence="20">
    <location>
        <begin position="92"/>
        <end position="104"/>
    </location>
</feature>
<evidence type="ECO:0000256" key="18">
    <source>
        <dbReference type="ARBA" id="ARBA00032243"/>
    </source>
</evidence>
<evidence type="ECO:0000256" key="7">
    <source>
        <dbReference type="ARBA" id="ARBA00022695"/>
    </source>
</evidence>
<dbReference type="GO" id="GO:0003723">
    <property type="term" value="F:RNA binding"/>
    <property type="evidence" value="ECO:0007669"/>
    <property type="project" value="InterPro"/>
</dbReference>
<evidence type="ECO:0000256" key="2">
    <source>
        <dbReference type="ARBA" id="ARBA00004147"/>
    </source>
</evidence>
<dbReference type="GO" id="GO:0003724">
    <property type="term" value="F:RNA helicase activity"/>
    <property type="evidence" value="ECO:0007669"/>
    <property type="project" value="InterPro"/>
</dbReference>
<evidence type="ECO:0000256" key="1">
    <source>
        <dbReference type="ARBA" id="ARBA00001936"/>
    </source>
</evidence>
<evidence type="ECO:0000256" key="5">
    <source>
        <dbReference type="ARBA" id="ARBA00022562"/>
    </source>
</evidence>
<keyword evidence="9" id="KW-0540">Nuclease</keyword>
<feature type="compositionally biased region" description="Low complexity" evidence="20">
    <location>
        <begin position="106"/>
        <end position="117"/>
    </location>
</feature>
<dbReference type="EMBL" id="MN954870">
    <property type="protein sequence ID" value="QNI80861.1"/>
    <property type="molecule type" value="Genomic_DNA"/>
</dbReference>
<evidence type="ECO:0000256" key="8">
    <source>
        <dbReference type="ARBA" id="ARBA00022705"/>
    </source>
</evidence>
<keyword evidence="15" id="KW-0238">DNA-binding</keyword>
<feature type="region of interest" description="Disordered" evidence="20">
    <location>
        <begin position="79"/>
        <end position="119"/>
    </location>
</feature>
<keyword evidence="10" id="KW-0479">Metal-binding</keyword>
<organism evidence="22 23">
    <name type="scientific">Caesalpinia pluviosa associated gemycircularvirus</name>
    <dbReference type="NCBI Taxonomy" id="2763230"/>
    <lineage>
        <taxon>Viruses</taxon>
        <taxon>Monodnaviria</taxon>
        <taxon>Shotokuvirae</taxon>
        <taxon>Cressdnaviricota</taxon>
        <taxon>Repensiviricetes</taxon>
        <taxon>Geplafuvirales</taxon>
        <taxon>Genomoviridae</taxon>
        <taxon>Gemycircularvirus</taxon>
    </lineage>
</organism>
<comment type="similarity">
    <text evidence="3">Belongs to the nanoviruses/circoviruses replication-associated protein family.</text>
</comment>
<evidence type="ECO:0000256" key="20">
    <source>
        <dbReference type="SAM" id="MobiDB-lite"/>
    </source>
</evidence>
<evidence type="ECO:0000256" key="4">
    <source>
        <dbReference type="ARBA" id="ARBA00014531"/>
    </source>
</evidence>
<dbReference type="Gene3D" id="3.40.1310.20">
    <property type="match status" value="1"/>
</dbReference>
<evidence type="ECO:0000256" key="17">
    <source>
        <dbReference type="ARBA" id="ARBA00030754"/>
    </source>
</evidence>
<dbReference type="InterPro" id="IPR049912">
    <property type="entry name" value="CRESS_DNA_REP"/>
</dbReference>
<name>A0A7G8FH22_9VIRU</name>
<dbReference type="GO" id="GO:0004519">
    <property type="term" value="F:endonuclease activity"/>
    <property type="evidence" value="ECO:0007669"/>
    <property type="project" value="UniProtKB-KW"/>
</dbReference>
<evidence type="ECO:0000313" key="22">
    <source>
        <dbReference type="EMBL" id="QNI80861.1"/>
    </source>
</evidence>
<keyword evidence="7" id="KW-0548">Nucleotidyltransferase</keyword>
<protein>
    <recommendedName>
        <fullName evidence="4">Replication-associated protein</fullName>
    </recommendedName>
    <alternativeName>
        <fullName evidence="17">ATP-dependent helicase Rep</fullName>
    </alternativeName>
    <alternativeName>
        <fullName evidence="18">RepP</fullName>
    </alternativeName>
</protein>
<proteinExistence type="inferred from homology"/>
<dbReference type="GO" id="GO:0016779">
    <property type="term" value="F:nucleotidyltransferase activity"/>
    <property type="evidence" value="ECO:0007669"/>
    <property type="project" value="UniProtKB-KW"/>
</dbReference>
<evidence type="ECO:0000256" key="9">
    <source>
        <dbReference type="ARBA" id="ARBA00022722"/>
    </source>
</evidence>
<dbReference type="InterPro" id="IPR027417">
    <property type="entry name" value="P-loop_NTPase"/>
</dbReference>
<dbReference type="GO" id="GO:0042025">
    <property type="term" value="C:host cell nucleus"/>
    <property type="evidence" value="ECO:0007669"/>
    <property type="project" value="UniProtKB-SubCell"/>
</dbReference>
<feature type="domain" description="CRESS-DNA virus Rep endonuclease" evidence="21">
    <location>
        <begin position="8"/>
        <end position="105"/>
    </location>
</feature>
<comment type="subcellular location">
    <subcellularLocation>
        <location evidence="2">Host nucleus</location>
    </subcellularLocation>
</comment>
<evidence type="ECO:0000256" key="14">
    <source>
        <dbReference type="ARBA" id="ARBA00023124"/>
    </source>
</evidence>
<dbReference type="GO" id="GO:0000166">
    <property type="term" value="F:nucleotide binding"/>
    <property type="evidence" value="ECO:0007669"/>
    <property type="project" value="UniProtKB-KW"/>
</dbReference>
<evidence type="ECO:0000313" key="23">
    <source>
        <dbReference type="Proteomes" id="UP001242554"/>
    </source>
</evidence>
<keyword evidence="23" id="KW-1185">Reference proteome</keyword>
<keyword evidence="6" id="KW-0808">Transferase</keyword>
<dbReference type="SUPFAM" id="SSF52540">
    <property type="entry name" value="P-loop containing nucleoside triphosphate hydrolases"/>
    <property type="match status" value="1"/>
</dbReference>
<dbReference type="GO" id="GO:0006260">
    <property type="term" value="P:DNA replication"/>
    <property type="evidence" value="ECO:0007669"/>
    <property type="project" value="UniProtKB-KW"/>
</dbReference>
<keyword evidence="11" id="KW-0547">Nucleotide-binding</keyword>
<dbReference type="GO" id="GO:0003677">
    <property type="term" value="F:DNA binding"/>
    <property type="evidence" value="ECO:0007669"/>
    <property type="project" value="UniProtKB-KW"/>
</dbReference>
<keyword evidence="16" id="KW-0511">Multifunctional enzyme</keyword>
<evidence type="ECO:0000256" key="11">
    <source>
        <dbReference type="ARBA" id="ARBA00022741"/>
    </source>
</evidence>
<evidence type="ECO:0000259" key="21">
    <source>
        <dbReference type="PROSITE" id="PS52020"/>
    </source>
</evidence>
<dbReference type="Pfam" id="PF00910">
    <property type="entry name" value="RNA_helicase"/>
    <property type="match status" value="1"/>
</dbReference>
<evidence type="ECO:0000256" key="10">
    <source>
        <dbReference type="ARBA" id="ARBA00022723"/>
    </source>
</evidence>
<comment type="cofactor">
    <cofactor evidence="1">
        <name>Mn(2+)</name>
        <dbReference type="ChEBI" id="CHEBI:29035"/>
    </cofactor>
</comment>
<dbReference type="GO" id="GO:0016787">
    <property type="term" value="F:hydrolase activity"/>
    <property type="evidence" value="ECO:0007669"/>
    <property type="project" value="UniProtKB-KW"/>
</dbReference>
<keyword evidence="8" id="KW-0235">DNA replication</keyword>
<keyword evidence="13" id="KW-0378">Hydrolase</keyword>
<dbReference type="InterPro" id="IPR000605">
    <property type="entry name" value="Helicase_SF3_ssDNA/RNA_vir"/>
</dbReference>
<dbReference type="PROSITE" id="PS52020">
    <property type="entry name" value="CRESS_DNA_REP"/>
    <property type="match status" value="1"/>
</dbReference>
<keyword evidence="12" id="KW-0255">Endonuclease</keyword>
<keyword evidence="5" id="KW-1048">Host nucleus</keyword>
<evidence type="ECO:0000256" key="12">
    <source>
        <dbReference type="ARBA" id="ARBA00022759"/>
    </source>
</evidence>
<evidence type="ECO:0000256" key="15">
    <source>
        <dbReference type="ARBA" id="ARBA00023125"/>
    </source>
</evidence>
<dbReference type="Proteomes" id="UP001242554">
    <property type="component" value="Segment"/>
</dbReference>
<evidence type="ECO:0000256" key="19">
    <source>
        <dbReference type="ARBA" id="ARBA00049360"/>
    </source>
</evidence>
<sequence>MSANINRRRQSKSWCFTYNNYTDADYTRICESLDRLCSYYCIGKEVGAQGTPHLQGYAYFTRRTSFVACKRAVGDSAHIEPARGTPANNREYCSKEGSFHEHGDLPSAPGSAGGAAARETRDTIAREFVTGVHGGREGLAEFIDRRPGTWFFSGHNLLRNYLTSQPTRERLGVNTKWYLGPPGVGKSRKAHQLLPNAYVKDPRTKWWNGYMLEEDVIIDDFGPRGIDINHLLRWFDLYKCYVETKGGMVPLYAVNFVVTSNFTPSECFFDHVKGEDDPQLPALMRRLEIISVRRDGLNTIFEPV</sequence>
<reference evidence="22" key="1">
    <citation type="submission" date="2020-01" db="EMBL/GenBank/DDBJ databases">
        <title>New genomovirus associated with trees and cultivated species in Brazil.</title>
        <authorList>
            <person name="Batista J.G."/>
            <person name="Nery F.M.B."/>
            <person name="Reis L.N.A."/>
            <person name="Melo F.L."/>
            <person name="Melo F.F.S."/>
            <person name="Boiteux L.S."/>
            <person name="Pereira-Carvalho R.C."/>
        </authorList>
    </citation>
    <scope>NUCLEOTIDE SEQUENCE</scope>
    <source>
        <strain evidence="22">DF 226</strain>
    </source>
</reference>
<accession>A0A7G8FH22</accession>
<comment type="catalytic activity">
    <reaction evidence="19">
        <text>ATP + H2O = ADP + phosphate + H(+)</text>
        <dbReference type="Rhea" id="RHEA:13065"/>
        <dbReference type="ChEBI" id="CHEBI:15377"/>
        <dbReference type="ChEBI" id="CHEBI:15378"/>
        <dbReference type="ChEBI" id="CHEBI:30616"/>
        <dbReference type="ChEBI" id="CHEBI:43474"/>
        <dbReference type="ChEBI" id="CHEBI:456216"/>
    </reaction>
</comment>
<keyword evidence="14" id="KW-0190">Covalent protein-DNA linkage</keyword>
<dbReference type="Pfam" id="PF02407">
    <property type="entry name" value="Viral_Rep"/>
    <property type="match status" value="1"/>
</dbReference>
<evidence type="ECO:0000256" key="13">
    <source>
        <dbReference type="ARBA" id="ARBA00022801"/>
    </source>
</evidence>
<evidence type="ECO:0000256" key="6">
    <source>
        <dbReference type="ARBA" id="ARBA00022679"/>
    </source>
</evidence>